<keyword evidence="6 7" id="KW-0472">Membrane</keyword>
<evidence type="ECO:0000256" key="7">
    <source>
        <dbReference type="RuleBase" id="RU364131"/>
    </source>
</evidence>
<sequence>MDGGNSVVKVTVEHVTLTPNCSRGFLWKSALDIEFKYLLRIGGLAFAVVLFALGVLLILTKLSCRTIDNNHTAVVLFN</sequence>
<comment type="similarity">
    <text evidence="2 7">Belongs to the FXYD family.</text>
</comment>
<evidence type="ECO:0000256" key="2">
    <source>
        <dbReference type="ARBA" id="ARBA00005948"/>
    </source>
</evidence>
<dbReference type="AlphaFoldDB" id="A0A8C2F7Q4"/>
<protein>
    <recommendedName>
        <fullName evidence="7">FXYD domain-containing ion transport regulator</fullName>
    </recommendedName>
</protein>
<dbReference type="Pfam" id="PF02038">
    <property type="entry name" value="ATP1G1_PLM_MAT8"/>
    <property type="match status" value="1"/>
</dbReference>
<dbReference type="GO" id="GO:0016020">
    <property type="term" value="C:membrane"/>
    <property type="evidence" value="ECO:0007669"/>
    <property type="project" value="UniProtKB-SubCell"/>
</dbReference>
<dbReference type="GO" id="GO:0043269">
    <property type="term" value="P:regulation of monoatomic ion transport"/>
    <property type="evidence" value="ECO:0007669"/>
    <property type="project" value="InterPro"/>
</dbReference>
<dbReference type="Gene3D" id="1.20.5.780">
    <property type="entry name" value="Single helix bin"/>
    <property type="match status" value="1"/>
</dbReference>
<dbReference type="GO" id="GO:0099106">
    <property type="term" value="F:ion channel regulator activity"/>
    <property type="evidence" value="ECO:0007669"/>
    <property type="project" value="InterPro"/>
</dbReference>
<evidence type="ECO:0000313" key="8">
    <source>
        <dbReference type="Ensembl" id="ENSCCRP00020052119.1"/>
    </source>
</evidence>
<comment type="subcellular location">
    <subcellularLocation>
        <location evidence="1">Membrane</location>
        <topology evidence="1">Single-pass membrane protein</topology>
    </subcellularLocation>
</comment>
<keyword evidence="4 7" id="KW-0812">Transmembrane</keyword>
<feature type="transmembrane region" description="Helical" evidence="7">
    <location>
        <begin position="37"/>
        <end position="59"/>
    </location>
</feature>
<proteinExistence type="inferred from homology"/>
<keyword evidence="5 7" id="KW-0406">Ion transport</keyword>
<reference evidence="8" key="1">
    <citation type="submission" date="2025-08" db="UniProtKB">
        <authorList>
            <consortium name="Ensembl"/>
        </authorList>
    </citation>
    <scope>IDENTIFICATION</scope>
</reference>
<evidence type="ECO:0000256" key="3">
    <source>
        <dbReference type="ARBA" id="ARBA00022448"/>
    </source>
</evidence>
<evidence type="ECO:0000256" key="6">
    <source>
        <dbReference type="ARBA" id="ARBA00023136"/>
    </source>
</evidence>
<organism evidence="8 9">
    <name type="scientific">Cyprinus carpio</name>
    <name type="common">Common carp</name>
    <dbReference type="NCBI Taxonomy" id="7962"/>
    <lineage>
        <taxon>Eukaryota</taxon>
        <taxon>Metazoa</taxon>
        <taxon>Chordata</taxon>
        <taxon>Craniata</taxon>
        <taxon>Vertebrata</taxon>
        <taxon>Euteleostomi</taxon>
        <taxon>Actinopterygii</taxon>
        <taxon>Neopterygii</taxon>
        <taxon>Teleostei</taxon>
        <taxon>Ostariophysi</taxon>
        <taxon>Cypriniformes</taxon>
        <taxon>Cyprinidae</taxon>
        <taxon>Cyprininae</taxon>
        <taxon>Cyprinus</taxon>
    </lineage>
</organism>
<dbReference type="GO" id="GO:0006811">
    <property type="term" value="P:monoatomic ion transport"/>
    <property type="evidence" value="ECO:0007669"/>
    <property type="project" value="UniProtKB-KW"/>
</dbReference>
<evidence type="ECO:0000256" key="5">
    <source>
        <dbReference type="ARBA" id="ARBA00023065"/>
    </source>
</evidence>
<evidence type="ECO:0000256" key="1">
    <source>
        <dbReference type="ARBA" id="ARBA00004167"/>
    </source>
</evidence>
<accession>A0A8C2F7Q4</accession>
<name>A0A8C2F7Q4_CYPCA</name>
<dbReference type="Proteomes" id="UP000694701">
    <property type="component" value="Unplaced"/>
</dbReference>
<evidence type="ECO:0000313" key="9">
    <source>
        <dbReference type="Proteomes" id="UP000694701"/>
    </source>
</evidence>
<keyword evidence="7" id="KW-1133">Transmembrane helix</keyword>
<dbReference type="InterPro" id="IPR000272">
    <property type="entry name" value="Ion-transport_regulator_FXYD"/>
</dbReference>
<dbReference type="Ensembl" id="ENSCCRT00020056766.1">
    <property type="protein sequence ID" value="ENSCCRP00020052119.1"/>
    <property type="gene ID" value="ENSCCRG00020023187.1"/>
</dbReference>
<keyword evidence="3 7" id="KW-0813">Transport</keyword>
<evidence type="ECO:0000256" key="4">
    <source>
        <dbReference type="ARBA" id="ARBA00022692"/>
    </source>
</evidence>